<sequence>MLTGDADIEADLSEYGSSVEGYCDCYAATLADKGETTQATVRKVVSTIVGLREDRGLGLEEAAGMIEEEVEGRTEEKTVDISMAEFEIAGEFVDGVRRDLRDNEGQCSVVAGEAG</sequence>
<comment type="caution">
    <text evidence="1">The sequence shown here is derived from an EMBL/GenBank/DDBJ whole genome shotgun (WGS) entry which is preliminary data.</text>
</comment>
<gene>
    <name evidence="1" type="ORF">D1223_09460</name>
</gene>
<dbReference type="Proteomes" id="UP000266385">
    <property type="component" value="Unassembled WGS sequence"/>
</dbReference>
<evidence type="ECO:0000313" key="1">
    <source>
        <dbReference type="EMBL" id="RIJ29693.1"/>
    </source>
</evidence>
<keyword evidence="2" id="KW-1185">Reference proteome</keyword>
<evidence type="ECO:0000313" key="2">
    <source>
        <dbReference type="Proteomes" id="UP000266385"/>
    </source>
</evidence>
<proteinExistence type="predicted"/>
<protein>
    <submittedName>
        <fullName evidence="1">Uncharacterized protein</fullName>
    </submittedName>
</protein>
<organism evidence="1 2">
    <name type="scientific">Henriciella mobilis</name>
    <dbReference type="NCBI Taxonomy" id="2305467"/>
    <lineage>
        <taxon>Bacteria</taxon>
        <taxon>Pseudomonadati</taxon>
        <taxon>Pseudomonadota</taxon>
        <taxon>Alphaproteobacteria</taxon>
        <taxon>Hyphomonadales</taxon>
        <taxon>Hyphomonadaceae</taxon>
        <taxon>Henriciella</taxon>
    </lineage>
</organism>
<dbReference type="EMBL" id="QWFX01000010">
    <property type="protein sequence ID" value="RIJ29693.1"/>
    <property type="molecule type" value="Genomic_DNA"/>
</dbReference>
<name>A0A399RGP8_9PROT</name>
<dbReference type="AlphaFoldDB" id="A0A399RGP8"/>
<accession>A0A399RGP8</accession>
<reference evidence="1 2" key="1">
    <citation type="submission" date="2018-08" db="EMBL/GenBank/DDBJ databases">
        <title>Henriciella mobilis sp. nov., isolated from seawater.</title>
        <authorList>
            <person name="Cheng H."/>
            <person name="Wu Y.-H."/>
            <person name="Xu X.-W."/>
            <person name="Guo L.-L."/>
        </authorList>
    </citation>
    <scope>NUCLEOTIDE SEQUENCE [LARGE SCALE GENOMIC DNA]</scope>
    <source>
        <strain evidence="1 2">JN25</strain>
    </source>
</reference>